<dbReference type="Gene3D" id="2.60.40.10">
    <property type="entry name" value="Immunoglobulins"/>
    <property type="match status" value="1"/>
</dbReference>
<organism evidence="5 6">
    <name type="scientific">Saccharothrix ecbatanensis</name>
    <dbReference type="NCBI Taxonomy" id="1105145"/>
    <lineage>
        <taxon>Bacteria</taxon>
        <taxon>Bacillati</taxon>
        <taxon>Actinomycetota</taxon>
        <taxon>Actinomycetes</taxon>
        <taxon>Pseudonocardiales</taxon>
        <taxon>Pseudonocardiaceae</taxon>
        <taxon>Saccharothrix</taxon>
    </lineage>
</organism>
<dbReference type="Proteomes" id="UP000552097">
    <property type="component" value="Unassembled WGS sequence"/>
</dbReference>
<dbReference type="RefSeq" id="WP_184918449.1">
    <property type="nucleotide sequence ID" value="NZ_JACHMO010000001.1"/>
</dbReference>
<keyword evidence="2" id="KW-0119">Carbohydrate metabolism</keyword>
<dbReference type="CDD" id="cd00063">
    <property type="entry name" value="FN3"/>
    <property type="match status" value="1"/>
</dbReference>
<dbReference type="EMBL" id="JACHMO010000001">
    <property type="protein sequence ID" value="MBB5802004.1"/>
    <property type="molecule type" value="Genomic_DNA"/>
</dbReference>
<evidence type="ECO:0000313" key="5">
    <source>
        <dbReference type="EMBL" id="MBB5802004.1"/>
    </source>
</evidence>
<keyword evidence="2" id="KW-0624">Polysaccharide degradation</keyword>
<dbReference type="InterPro" id="IPR003961">
    <property type="entry name" value="FN3_dom"/>
</dbReference>
<dbReference type="SUPFAM" id="SSF49265">
    <property type="entry name" value="Fibronectin type III"/>
    <property type="match status" value="1"/>
</dbReference>
<feature type="compositionally biased region" description="Basic and acidic residues" evidence="3">
    <location>
        <begin position="308"/>
        <end position="322"/>
    </location>
</feature>
<name>A0A7W9LZK7_9PSEU</name>
<sequence length="708" mass="72909">MTSKRSAARASQPFVMIAVVCVATVGAVVAGVTPPLAAAKFANTGHWMYNSVLGMVFHVDGATGNLDAEFPIDAEVGSQVLQSDTSGWVVGPARITEFDKESLSPRQSDKPPSDEIPLGIEVVGGPYAVYPNTGRIIRLGDPAASIPTDGAIGSPVVTPDGTMWFHLTGKGQICTLAKDAVEVSGCPVSAPPDHAGALTIVDDRPAFLDLFTSKLHTIDGDTLGEGVDLGVQLSPNSRPAAQDANGRLAILDPGPAQSSLVMVDTTTTPAKSVTVALGTGDYDGPVSTGEVVALVDRQNGTVLTYSPDGKRKDEKPLKDKTGEPALSVGEDKRVYVEDTNGTQVLVVADDGKVTNVDVTRKAATSTGPTTTKTSDQSGQANNTGQPPNPNRTGLPPRIPTPERTTPPPPPPVPPSRPGAPVGVAAQPGNGSATVTWGAAPDNRAPITSYVVSWQGSNGQAGSVPVGGGAGAYQVNGLANGVSYTFTVAATNQMGTGPGASTGPVTPTAPVSPAAAPVNVQASYNANARPARDVTLTWAQPALNGGTLVHYTVTATGLGTQQMPGTQVVYPQVPATQAVTFTVAAVTRTPDGQFLNGAPASATHQAVPASVVSLSKGRLTEEYCGDVNDSCAWMDVVLTGFDPNTHYTVKPYSTNAEYGNEGYTTRTDANGSSSFERFAYAGTGETVWVVVTHREGTPITPVRSNDQPW</sequence>
<feature type="region of interest" description="Disordered" evidence="3">
    <location>
        <begin position="359"/>
        <end position="430"/>
    </location>
</feature>
<dbReference type="AlphaFoldDB" id="A0A7W9LZK7"/>
<comment type="caution">
    <text evidence="5">The sequence shown here is derived from an EMBL/GenBank/DDBJ whole genome shotgun (WGS) entry which is preliminary data.</text>
</comment>
<feature type="compositionally biased region" description="Pro residues" evidence="3">
    <location>
        <begin position="396"/>
        <end position="417"/>
    </location>
</feature>
<dbReference type="GO" id="GO:0000272">
    <property type="term" value="P:polysaccharide catabolic process"/>
    <property type="evidence" value="ECO:0007669"/>
    <property type="project" value="UniProtKB-KW"/>
</dbReference>
<dbReference type="InterPro" id="IPR011047">
    <property type="entry name" value="Quinoprotein_ADH-like_sf"/>
</dbReference>
<dbReference type="InterPro" id="IPR013783">
    <property type="entry name" value="Ig-like_fold"/>
</dbReference>
<proteinExistence type="predicted"/>
<feature type="compositionally biased region" description="Low complexity" evidence="3">
    <location>
        <begin position="361"/>
        <end position="374"/>
    </location>
</feature>
<evidence type="ECO:0000256" key="2">
    <source>
        <dbReference type="ARBA" id="ARBA00023326"/>
    </source>
</evidence>
<evidence type="ECO:0000256" key="1">
    <source>
        <dbReference type="ARBA" id="ARBA00023295"/>
    </source>
</evidence>
<gene>
    <name evidence="5" type="ORF">F4560_001772</name>
</gene>
<feature type="region of interest" description="Disordered" evidence="3">
    <location>
        <begin position="302"/>
        <end position="331"/>
    </location>
</feature>
<evidence type="ECO:0000259" key="4">
    <source>
        <dbReference type="PROSITE" id="PS50853"/>
    </source>
</evidence>
<feature type="compositionally biased region" description="Polar residues" evidence="3">
    <location>
        <begin position="375"/>
        <end position="385"/>
    </location>
</feature>
<keyword evidence="1" id="KW-0378">Hydrolase</keyword>
<protein>
    <recommendedName>
        <fullName evidence="4">Fibronectin type-III domain-containing protein</fullName>
    </recommendedName>
</protein>
<dbReference type="SMART" id="SM00060">
    <property type="entry name" value="FN3"/>
    <property type="match status" value="2"/>
</dbReference>
<evidence type="ECO:0000256" key="3">
    <source>
        <dbReference type="SAM" id="MobiDB-lite"/>
    </source>
</evidence>
<dbReference type="Pfam" id="PF00041">
    <property type="entry name" value="fn3"/>
    <property type="match status" value="1"/>
</dbReference>
<dbReference type="PROSITE" id="PS50853">
    <property type="entry name" value="FN3"/>
    <property type="match status" value="1"/>
</dbReference>
<dbReference type="SUPFAM" id="SSF50998">
    <property type="entry name" value="Quinoprotein alcohol dehydrogenase-like"/>
    <property type="match status" value="1"/>
</dbReference>
<keyword evidence="1" id="KW-0326">Glycosidase</keyword>
<reference evidence="5 6" key="1">
    <citation type="submission" date="2020-08" db="EMBL/GenBank/DDBJ databases">
        <title>Sequencing the genomes of 1000 actinobacteria strains.</title>
        <authorList>
            <person name="Klenk H.-P."/>
        </authorList>
    </citation>
    <scope>NUCLEOTIDE SEQUENCE [LARGE SCALE GENOMIC DNA]</scope>
    <source>
        <strain evidence="5 6">DSM 45486</strain>
    </source>
</reference>
<keyword evidence="6" id="KW-1185">Reference proteome</keyword>
<feature type="domain" description="Fibronectin type-III" evidence="4">
    <location>
        <begin position="416"/>
        <end position="510"/>
    </location>
</feature>
<dbReference type="InterPro" id="IPR036116">
    <property type="entry name" value="FN3_sf"/>
</dbReference>
<evidence type="ECO:0000313" key="6">
    <source>
        <dbReference type="Proteomes" id="UP000552097"/>
    </source>
</evidence>
<dbReference type="GO" id="GO:0016798">
    <property type="term" value="F:hydrolase activity, acting on glycosyl bonds"/>
    <property type="evidence" value="ECO:0007669"/>
    <property type="project" value="UniProtKB-KW"/>
</dbReference>
<accession>A0A7W9LZK7</accession>